<dbReference type="RefSeq" id="WP_073141321.1">
    <property type="nucleotide sequence ID" value="NZ_FQWQ01000005.1"/>
</dbReference>
<evidence type="ECO:0000313" key="1">
    <source>
        <dbReference type="EMBL" id="SHH85475.1"/>
    </source>
</evidence>
<dbReference type="InterPro" id="IPR025350">
    <property type="entry name" value="DUF4254"/>
</dbReference>
<evidence type="ECO:0000313" key="2">
    <source>
        <dbReference type="Proteomes" id="UP000184212"/>
    </source>
</evidence>
<dbReference type="Proteomes" id="UP000184212">
    <property type="component" value="Unassembled WGS sequence"/>
</dbReference>
<dbReference type="STRING" id="947013.SAMN04488109_5599"/>
<keyword evidence="2" id="KW-1185">Reference proteome</keyword>
<proteinExistence type="predicted"/>
<reference evidence="1 2" key="1">
    <citation type="submission" date="2016-11" db="EMBL/GenBank/DDBJ databases">
        <authorList>
            <person name="Jaros S."/>
            <person name="Januszkiewicz K."/>
            <person name="Wedrychowicz H."/>
        </authorList>
    </citation>
    <scope>NUCLEOTIDE SEQUENCE [LARGE SCALE GENOMIC DNA]</scope>
    <source>
        <strain evidence="1 2">DSM 24574</strain>
    </source>
</reference>
<protein>
    <recommendedName>
        <fullName evidence="3">DUF4254 domain-containing protein</fullName>
    </recommendedName>
</protein>
<name>A0A1M5WD76_9BACT</name>
<dbReference type="EMBL" id="FQWQ01000005">
    <property type="protein sequence ID" value="SHH85475.1"/>
    <property type="molecule type" value="Genomic_DNA"/>
</dbReference>
<gene>
    <name evidence="1" type="ORF">SAMN04488109_5599</name>
</gene>
<accession>A0A1M5WD76</accession>
<organism evidence="1 2">
    <name type="scientific">Chryseolinea serpens</name>
    <dbReference type="NCBI Taxonomy" id="947013"/>
    <lineage>
        <taxon>Bacteria</taxon>
        <taxon>Pseudomonadati</taxon>
        <taxon>Bacteroidota</taxon>
        <taxon>Cytophagia</taxon>
        <taxon>Cytophagales</taxon>
        <taxon>Fulvivirgaceae</taxon>
        <taxon>Chryseolinea</taxon>
    </lineage>
</organism>
<evidence type="ECO:0008006" key="3">
    <source>
        <dbReference type="Google" id="ProtNLM"/>
    </source>
</evidence>
<dbReference type="AlphaFoldDB" id="A0A1M5WD76"/>
<dbReference type="OrthoDB" id="9805817at2"/>
<dbReference type="Pfam" id="PF14063">
    <property type="entry name" value="DUF4254"/>
    <property type="match status" value="1"/>
</dbReference>
<sequence>MLSSADAYKVFQRSIDDYHVADHVDTPSKNPYPASSFEALLYAKNWIDTVQWHLEDIIRLPDINPVEGIAIKRRIDKSNQDRTDLVEKIDDYFLEQFRNVTPAPQARINSETPAWLLDRMSILMLKIYHMKEQTERKDASAEHIAKTKTKLNVLLEQQHDMALAFDEMMEDIGSGKRRFKVYRQMKMYNDASLNPMLYANKNVS</sequence>